<evidence type="ECO:0000313" key="4">
    <source>
        <dbReference type="Proteomes" id="UP001149165"/>
    </source>
</evidence>
<keyword evidence="4" id="KW-1185">Reference proteome</keyword>
<name>A0A9W9GD51_9EURO</name>
<dbReference type="Proteomes" id="UP001149165">
    <property type="component" value="Unassembled WGS sequence"/>
</dbReference>
<dbReference type="Pfam" id="PF11951">
    <property type="entry name" value="Fungal_trans_2"/>
    <property type="match status" value="1"/>
</dbReference>
<comment type="caution">
    <text evidence="3">The sequence shown here is derived from an EMBL/GenBank/DDBJ whole genome shotgun (WGS) entry which is preliminary data.</text>
</comment>
<reference evidence="3" key="1">
    <citation type="submission" date="2022-11" db="EMBL/GenBank/DDBJ databases">
        <authorList>
            <person name="Petersen C."/>
        </authorList>
    </citation>
    <scope>NUCLEOTIDE SEQUENCE</scope>
    <source>
        <strain evidence="3">IBT 30069</strain>
    </source>
</reference>
<dbReference type="GO" id="GO:0005634">
    <property type="term" value="C:nucleus"/>
    <property type="evidence" value="ECO:0007669"/>
    <property type="project" value="UniProtKB-SubCell"/>
</dbReference>
<dbReference type="GO" id="GO:0003700">
    <property type="term" value="F:DNA-binding transcription factor activity"/>
    <property type="evidence" value="ECO:0007669"/>
    <property type="project" value="TreeGrafter"/>
</dbReference>
<dbReference type="AlphaFoldDB" id="A0A9W9GD51"/>
<keyword evidence="2" id="KW-0539">Nucleus</keyword>
<dbReference type="PANTHER" id="PTHR37534">
    <property type="entry name" value="TRANSCRIPTIONAL ACTIVATOR PROTEIN UGA3"/>
    <property type="match status" value="1"/>
</dbReference>
<reference evidence="3" key="2">
    <citation type="journal article" date="2023" name="IMA Fungus">
        <title>Comparative genomic study of the Penicillium genus elucidates a diverse pangenome and 15 lateral gene transfer events.</title>
        <authorList>
            <person name="Petersen C."/>
            <person name="Sorensen T."/>
            <person name="Nielsen M.R."/>
            <person name="Sondergaard T.E."/>
            <person name="Sorensen J.L."/>
            <person name="Fitzpatrick D.A."/>
            <person name="Frisvad J.C."/>
            <person name="Nielsen K.L."/>
        </authorList>
    </citation>
    <scope>NUCLEOTIDE SEQUENCE</scope>
    <source>
        <strain evidence="3">IBT 30069</strain>
    </source>
</reference>
<organism evidence="3 4">
    <name type="scientific">Penicillium angulare</name>
    <dbReference type="NCBI Taxonomy" id="116970"/>
    <lineage>
        <taxon>Eukaryota</taxon>
        <taxon>Fungi</taxon>
        <taxon>Dikarya</taxon>
        <taxon>Ascomycota</taxon>
        <taxon>Pezizomycotina</taxon>
        <taxon>Eurotiomycetes</taxon>
        <taxon>Eurotiomycetidae</taxon>
        <taxon>Eurotiales</taxon>
        <taxon>Aspergillaceae</taxon>
        <taxon>Penicillium</taxon>
    </lineage>
</organism>
<accession>A0A9W9GD51</accession>
<dbReference type="GO" id="GO:0000976">
    <property type="term" value="F:transcription cis-regulatory region binding"/>
    <property type="evidence" value="ECO:0007669"/>
    <property type="project" value="TreeGrafter"/>
</dbReference>
<dbReference type="GO" id="GO:0045944">
    <property type="term" value="P:positive regulation of transcription by RNA polymerase II"/>
    <property type="evidence" value="ECO:0007669"/>
    <property type="project" value="TreeGrafter"/>
</dbReference>
<evidence type="ECO:0000256" key="1">
    <source>
        <dbReference type="ARBA" id="ARBA00004123"/>
    </source>
</evidence>
<sequence>MRLIPASPALLNTIISIAALHQARRQLDDYSPKLEDLSPEPCSRVTTSGYSPVIIDALKHKQLALKNIRNELLNTDPENMVGTIASMLLLVWQDLMDSGTDSWKHHLDALKGIVPTGLLSPKSQNKPQRTASPTLYNSFEVTYAARYQILGTTFVRNKDIYEPLFSTSPILQMMQLCDGQSWAGCPAELLYIIFLMNNISRSQSLPAQLETHIICLYEEFSPMKWAIANQVPRLMKPRFHLASAYKGAVGIYMSQVMNGLQAGRSLESLPMSSIDTLIFHLQSIAPSDDHFKSLVWPTFIIGAEAQQISHRAVIDEVFEHLGSIWRCENVRNASIVLRYLWAQNDRREYTGNWINELYGWGMDWIFI</sequence>
<evidence type="ECO:0000256" key="2">
    <source>
        <dbReference type="ARBA" id="ARBA00023242"/>
    </source>
</evidence>
<evidence type="ECO:0000313" key="3">
    <source>
        <dbReference type="EMBL" id="KAJ5116619.1"/>
    </source>
</evidence>
<protein>
    <submittedName>
        <fullName evidence="3">Uncharacterized protein</fullName>
    </submittedName>
</protein>
<dbReference type="OrthoDB" id="5380854at2759"/>
<dbReference type="InterPro" id="IPR021858">
    <property type="entry name" value="Fun_TF"/>
</dbReference>
<dbReference type="PANTHER" id="PTHR37534:SF8">
    <property type="entry name" value="ZN(II)2CYS6 TRANSCRIPTION FACTOR (EUROFUNG)"/>
    <property type="match status" value="1"/>
</dbReference>
<dbReference type="EMBL" id="JAPQKH010000001">
    <property type="protein sequence ID" value="KAJ5116619.1"/>
    <property type="molecule type" value="Genomic_DNA"/>
</dbReference>
<gene>
    <name evidence="3" type="ORF">N7456_000967</name>
</gene>
<comment type="subcellular location">
    <subcellularLocation>
        <location evidence="1">Nucleus</location>
    </subcellularLocation>
</comment>
<proteinExistence type="predicted"/>